<sequence>MTKYIVVSGGVISGIGKGVIASSTGTLMKSLGLNVTAIKIDPYLNIDAGLMTPLDHGEVFVLNDGGEVDLDLGNYERFLDVELSRINNITTGKIYQEVIERERKGDYLGKTVQVVPHVTDAIQDWVERVVDLPVDESGQKPDVCIIELGGTVGDIESAPFVEAMRQFQFRVGHDNFCLIHVSLVPVVGSVGEQKTKPTQMSVRDLRGAGLTPDLIACRSSKPLDESVASKISMFCHVAPEQVLAVHDVSSVYHVPLLLREHGVIDFFRRRLNLDALKISDERRLAGEKLWQDWTTLAGSYVHLHETVTIAIVGKYTDLHDSYISVYKALEHASLAHKRKIDIKWVDASDLEPETRIANPLKYHEAWKHVCSSEGILVPGGFGSRGIEGMILAAQWAREHGIPYLGICLGMQISVIEFARHVCGMTDAQSAEVDPEAKTPVIVYMPEISKTHLGGTMRLGLRPTIFQEGTEKYNVRKLYGNKPSVDERHRHRYEVNPEYVNSFEKNGLKFIGRDESGQRMEIVELEDHPFFVGAQYHPEYLTRPLRPSPLFNGLILAAIGKIDTL</sequence>
<comment type="catalytic activity">
    <reaction evidence="8 9">
        <text>UTP + L-glutamine + ATP + H2O = CTP + L-glutamate + ADP + phosphate + 2 H(+)</text>
        <dbReference type="Rhea" id="RHEA:26426"/>
        <dbReference type="ChEBI" id="CHEBI:15377"/>
        <dbReference type="ChEBI" id="CHEBI:15378"/>
        <dbReference type="ChEBI" id="CHEBI:29985"/>
        <dbReference type="ChEBI" id="CHEBI:30616"/>
        <dbReference type="ChEBI" id="CHEBI:37563"/>
        <dbReference type="ChEBI" id="CHEBI:43474"/>
        <dbReference type="ChEBI" id="CHEBI:46398"/>
        <dbReference type="ChEBI" id="CHEBI:58359"/>
        <dbReference type="ChEBI" id="CHEBI:456216"/>
        <dbReference type="EC" id="6.3.4.2"/>
    </reaction>
</comment>
<dbReference type="GO" id="GO:0005737">
    <property type="term" value="C:cytoplasm"/>
    <property type="evidence" value="ECO:0007669"/>
    <property type="project" value="TreeGrafter"/>
</dbReference>
<keyword evidence="7 9" id="KW-0665">Pyrimidine biosynthesis</keyword>
<proteinExistence type="inferred from homology"/>
<dbReference type="Gene3D" id="3.40.50.300">
    <property type="entry name" value="P-loop containing nucleotide triphosphate hydrolases"/>
    <property type="match status" value="1"/>
</dbReference>
<protein>
    <recommendedName>
        <fullName evidence="9">CTP synthase</fullName>
        <ecNumber evidence="9">6.3.4.2</ecNumber>
    </recommendedName>
    <alternativeName>
        <fullName evidence="9">UTP--ammonia ligase</fullName>
    </alternativeName>
</protein>
<dbReference type="Pfam" id="PF06418">
    <property type="entry name" value="CTP_synth_N"/>
    <property type="match status" value="1"/>
</dbReference>
<comment type="caution">
    <text evidence="12">The sequence shown here is derived from an EMBL/GenBank/DDBJ whole genome shotgun (WGS) entry which is preliminary data.</text>
</comment>
<organism evidence="12 13">
    <name type="scientific">Rhizopus oryzae</name>
    <name type="common">Mucormycosis agent</name>
    <name type="synonym">Rhizopus arrhizus var. delemar</name>
    <dbReference type="NCBI Taxonomy" id="64495"/>
    <lineage>
        <taxon>Eukaryota</taxon>
        <taxon>Fungi</taxon>
        <taxon>Fungi incertae sedis</taxon>
        <taxon>Mucoromycota</taxon>
        <taxon>Mucoromycotina</taxon>
        <taxon>Mucoromycetes</taxon>
        <taxon>Mucorales</taxon>
        <taxon>Mucorineae</taxon>
        <taxon>Rhizopodaceae</taxon>
        <taxon>Rhizopus</taxon>
    </lineage>
</organism>
<dbReference type="PROSITE" id="PS51273">
    <property type="entry name" value="GATASE_TYPE_1"/>
    <property type="match status" value="1"/>
</dbReference>
<dbReference type="SUPFAM" id="SSF52317">
    <property type="entry name" value="Class I glutamine amidotransferase-like"/>
    <property type="match status" value="1"/>
</dbReference>
<gene>
    <name evidence="12" type="ORF">G6F64_000451</name>
</gene>
<evidence type="ECO:0000256" key="7">
    <source>
        <dbReference type="ARBA" id="ARBA00022975"/>
    </source>
</evidence>
<dbReference type="GO" id="GO:0097268">
    <property type="term" value="C:cytoophidium"/>
    <property type="evidence" value="ECO:0007669"/>
    <property type="project" value="UniProtKB-ARBA"/>
</dbReference>
<keyword evidence="6 9" id="KW-0315">Glutamine amidotransferase</keyword>
<dbReference type="FunFam" id="3.40.50.300:FF:000207">
    <property type="entry name" value="CTP synthase"/>
    <property type="match status" value="1"/>
</dbReference>
<dbReference type="Gene3D" id="3.40.50.880">
    <property type="match status" value="1"/>
</dbReference>
<dbReference type="InterPro" id="IPR017456">
    <property type="entry name" value="CTP_synthase_N"/>
</dbReference>
<evidence type="ECO:0000256" key="6">
    <source>
        <dbReference type="ARBA" id="ARBA00022962"/>
    </source>
</evidence>
<dbReference type="PANTHER" id="PTHR11550:SF0">
    <property type="entry name" value="CTP SYNTHASE-RELATED"/>
    <property type="match status" value="1"/>
</dbReference>
<dbReference type="EC" id="6.3.4.2" evidence="9"/>
<evidence type="ECO:0000256" key="8">
    <source>
        <dbReference type="ARBA" id="ARBA00047781"/>
    </source>
</evidence>
<accession>A0A9P6XKC0</accession>
<dbReference type="GO" id="GO:0019856">
    <property type="term" value="P:pyrimidine nucleobase biosynthetic process"/>
    <property type="evidence" value="ECO:0007669"/>
    <property type="project" value="TreeGrafter"/>
</dbReference>
<evidence type="ECO:0000313" key="12">
    <source>
        <dbReference type="EMBL" id="KAG1315693.1"/>
    </source>
</evidence>
<comment type="function">
    <text evidence="9">Catalyzes the ATP-dependent amination of UTP to CTP with either L-glutamine or ammonia as the source of nitrogen.</text>
</comment>
<keyword evidence="5 9" id="KW-0067">ATP-binding</keyword>
<dbReference type="SUPFAM" id="SSF52540">
    <property type="entry name" value="P-loop containing nucleoside triphosphate hydrolases"/>
    <property type="match status" value="1"/>
</dbReference>
<dbReference type="InterPro" id="IPR027417">
    <property type="entry name" value="P-loop_NTPase"/>
</dbReference>
<dbReference type="GO" id="GO:0044210">
    <property type="term" value="P:'de novo' CTP biosynthetic process"/>
    <property type="evidence" value="ECO:0007669"/>
    <property type="project" value="UniProtKB-UniRule"/>
</dbReference>
<reference evidence="12" key="1">
    <citation type="journal article" date="2020" name="Microb. Genom.">
        <title>Genetic diversity of clinical and environmental Mucorales isolates obtained from an investigation of mucormycosis cases among solid organ transplant recipients.</title>
        <authorList>
            <person name="Nguyen M.H."/>
            <person name="Kaul D."/>
            <person name="Muto C."/>
            <person name="Cheng S.J."/>
            <person name="Richter R.A."/>
            <person name="Bruno V.M."/>
            <person name="Liu G."/>
            <person name="Beyhan S."/>
            <person name="Sundermann A.J."/>
            <person name="Mounaud S."/>
            <person name="Pasculle A.W."/>
            <person name="Nierman W.C."/>
            <person name="Driscoll E."/>
            <person name="Cumbie R."/>
            <person name="Clancy C.J."/>
            <person name="Dupont C.L."/>
        </authorList>
    </citation>
    <scope>NUCLEOTIDE SEQUENCE</scope>
    <source>
        <strain evidence="12">GL11</strain>
    </source>
</reference>
<dbReference type="NCBIfam" id="NF003792">
    <property type="entry name" value="PRK05380.1"/>
    <property type="match status" value="1"/>
</dbReference>
<dbReference type="InterPro" id="IPR017926">
    <property type="entry name" value="GATASE"/>
</dbReference>
<comment type="pathway">
    <text evidence="1 9">Pyrimidine metabolism; CTP biosynthesis via de novo pathway; CTP from UDP: step 2/2.</text>
</comment>
<dbReference type="EMBL" id="JAANQT010000027">
    <property type="protein sequence ID" value="KAG1315693.1"/>
    <property type="molecule type" value="Genomic_DNA"/>
</dbReference>
<name>A0A9P6XKC0_RHIOR</name>
<evidence type="ECO:0000256" key="1">
    <source>
        <dbReference type="ARBA" id="ARBA00005171"/>
    </source>
</evidence>
<dbReference type="PANTHER" id="PTHR11550">
    <property type="entry name" value="CTP SYNTHASE"/>
    <property type="match status" value="1"/>
</dbReference>
<dbReference type="AlphaFoldDB" id="A0A9P6XKC0"/>
<comment type="similarity">
    <text evidence="2 9">Belongs to the CTP synthase family.</text>
</comment>
<keyword evidence="13" id="KW-1185">Reference proteome</keyword>
<dbReference type="CDD" id="cd01746">
    <property type="entry name" value="GATase1_CTP_Synthase"/>
    <property type="match status" value="1"/>
</dbReference>
<feature type="domain" description="CTP synthase N-terminal" evidence="11">
    <location>
        <begin position="3"/>
        <end position="273"/>
    </location>
</feature>
<evidence type="ECO:0000313" key="13">
    <source>
        <dbReference type="Proteomes" id="UP000716291"/>
    </source>
</evidence>
<dbReference type="HAMAP" id="MF_01227">
    <property type="entry name" value="PyrG"/>
    <property type="match status" value="1"/>
</dbReference>
<evidence type="ECO:0000256" key="4">
    <source>
        <dbReference type="ARBA" id="ARBA00022741"/>
    </source>
</evidence>
<dbReference type="GO" id="GO:0042802">
    <property type="term" value="F:identical protein binding"/>
    <property type="evidence" value="ECO:0007669"/>
    <property type="project" value="TreeGrafter"/>
</dbReference>
<dbReference type="InterPro" id="IPR029062">
    <property type="entry name" value="Class_I_gatase-like"/>
</dbReference>
<dbReference type="GO" id="GO:0005524">
    <property type="term" value="F:ATP binding"/>
    <property type="evidence" value="ECO:0007669"/>
    <property type="project" value="UniProtKB-KW"/>
</dbReference>
<dbReference type="InterPro" id="IPR033828">
    <property type="entry name" value="GATase1_CTP_Synthase"/>
</dbReference>
<evidence type="ECO:0000256" key="3">
    <source>
        <dbReference type="ARBA" id="ARBA00022598"/>
    </source>
</evidence>
<evidence type="ECO:0000259" key="11">
    <source>
        <dbReference type="Pfam" id="PF06418"/>
    </source>
</evidence>
<keyword evidence="3 9" id="KW-0436">Ligase</keyword>
<dbReference type="Pfam" id="PF00117">
    <property type="entry name" value="GATase"/>
    <property type="match status" value="1"/>
</dbReference>
<keyword evidence="4 9" id="KW-0547">Nucleotide-binding</keyword>
<dbReference type="InterPro" id="IPR004468">
    <property type="entry name" value="CTP_synthase"/>
</dbReference>
<feature type="domain" description="Glutamine amidotransferase" evidence="10">
    <location>
        <begin position="318"/>
        <end position="554"/>
    </location>
</feature>
<dbReference type="FunFam" id="3.40.50.880:FF:000005">
    <property type="entry name" value="CTP synthase"/>
    <property type="match status" value="1"/>
</dbReference>
<dbReference type="GO" id="GO:0003883">
    <property type="term" value="F:CTP synthase activity"/>
    <property type="evidence" value="ECO:0007669"/>
    <property type="project" value="UniProtKB-UniRule"/>
</dbReference>
<evidence type="ECO:0000256" key="5">
    <source>
        <dbReference type="ARBA" id="ARBA00022840"/>
    </source>
</evidence>
<dbReference type="OrthoDB" id="1739076at2759"/>
<evidence type="ECO:0000259" key="10">
    <source>
        <dbReference type="Pfam" id="PF00117"/>
    </source>
</evidence>
<evidence type="ECO:0000256" key="9">
    <source>
        <dbReference type="RuleBase" id="RU810713"/>
    </source>
</evidence>
<dbReference type="CDD" id="cd03113">
    <property type="entry name" value="CTPS_N"/>
    <property type="match status" value="1"/>
</dbReference>
<dbReference type="NCBIfam" id="TIGR00337">
    <property type="entry name" value="PyrG"/>
    <property type="match status" value="1"/>
</dbReference>
<dbReference type="Proteomes" id="UP000716291">
    <property type="component" value="Unassembled WGS sequence"/>
</dbReference>
<evidence type="ECO:0000256" key="2">
    <source>
        <dbReference type="ARBA" id="ARBA00007533"/>
    </source>
</evidence>